<comment type="caution">
    <text evidence="2">The sequence shown here is derived from an EMBL/GenBank/DDBJ whole genome shotgun (WGS) entry which is preliminary data.</text>
</comment>
<dbReference type="InterPro" id="IPR052718">
    <property type="entry name" value="NmrA-type_oxidoreductase"/>
</dbReference>
<reference evidence="2 3" key="1">
    <citation type="submission" date="2018-05" db="EMBL/GenBank/DDBJ databases">
        <title>Whole genome sequencing for identification of molecular markers to develop diagnostic detection tools for the regulated plant pathogen Lachnellula willkommii.</title>
        <authorList>
            <person name="Giroux E."/>
            <person name="Bilodeau G."/>
        </authorList>
    </citation>
    <scope>NUCLEOTIDE SEQUENCE [LARGE SCALE GENOMIC DNA]</scope>
    <source>
        <strain evidence="2 3">CBS 625.97</strain>
    </source>
</reference>
<feature type="compositionally biased region" description="Basic residues" evidence="1">
    <location>
        <begin position="1"/>
        <end position="11"/>
    </location>
</feature>
<feature type="region of interest" description="Disordered" evidence="1">
    <location>
        <begin position="1"/>
        <end position="20"/>
    </location>
</feature>
<name>A0A7D8YUQ9_9HELO</name>
<gene>
    <name evidence="2" type="primary">qorB</name>
    <name evidence="2" type="ORF">LCER1_G004873</name>
</gene>
<dbReference type="AlphaFoldDB" id="A0A7D8YUQ9"/>
<dbReference type="OrthoDB" id="419598at2759"/>
<dbReference type="SUPFAM" id="SSF51735">
    <property type="entry name" value="NAD(P)-binding Rossmann-fold domains"/>
    <property type="match status" value="1"/>
</dbReference>
<dbReference type="Proteomes" id="UP000481288">
    <property type="component" value="Unassembled WGS sequence"/>
</dbReference>
<dbReference type="EMBL" id="QGMG01000220">
    <property type="protein sequence ID" value="TVY55660.1"/>
    <property type="molecule type" value="Genomic_DNA"/>
</dbReference>
<keyword evidence="3" id="KW-1185">Reference proteome</keyword>
<dbReference type="PANTHER" id="PTHR47129">
    <property type="entry name" value="QUINONE OXIDOREDUCTASE 2"/>
    <property type="match status" value="1"/>
</dbReference>
<dbReference type="InterPro" id="IPR036291">
    <property type="entry name" value="NAD(P)-bd_dom_sf"/>
</dbReference>
<protein>
    <submittedName>
        <fullName evidence="2">Quinone oxidoreductase 2</fullName>
    </submittedName>
</protein>
<evidence type="ECO:0000256" key="1">
    <source>
        <dbReference type="SAM" id="MobiDB-lite"/>
    </source>
</evidence>
<organism evidence="2 3">
    <name type="scientific">Lachnellula cervina</name>
    <dbReference type="NCBI Taxonomy" id="1316786"/>
    <lineage>
        <taxon>Eukaryota</taxon>
        <taxon>Fungi</taxon>
        <taxon>Dikarya</taxon>
        <taxon>Ascomycota</taxon>
        <taxon>Pezizomycotina</taxon>
        <taxon>Leotiomycetes</taxon>
        <taxon>Helotiales</taxon>
        <taxon>Lachnaceae</taxon>
        <taxon>Lachnellula</taxon>
    </lineage>
</organism>
<dbReference type="PANTHER" id="PTHR47129:SF1">
    <property type="entry name" value="NMRA-LIKE DOMAIN-CONTAINING PROTEIN"/>
    <property type="match status" value="1"/>
</dbReference>
<dbReference type="Gene3D" id="3.40.50.720">
    <property type="entry name" value="NAD(P)-binding Rossmann-like Domain"/>
    <property type="match status" value="1"/>
</dbReference>
<sequence length="301" mass="33041">MTQRSPHRNQRPRAPPPSQLILCTSSNPTSPRWNTLKAHGAQLRPFNFNAPDPATFSGCSKLFLVSTPDIALDFNDAPEGKGREGAHIAVIDAAVEAGVSHVYYTSLAFGPRSKAGVMRAHLRTERYLRGLEEGGRVKVTVIREGLYSESWPLYLGYFDVGGDERDEIVVAGDGKVCWTAIKDLGLGTALVLVDGSARWEGKTFYLSGAPEMARSLGEIADLVGRARGREVRVKVVGREEYVEYYVGRGKERSAVEWWSSSYQAMEEGECEIRDGTLGELLASRGVTLKPVEETVKEMFGA</sequence>
<evidence type="ECO:0000313" key="2">
    <source>
        <dbReference type="EMBL" id="TVY55660.1"/>
    </source>
</evidence>
<dbReference type="Gene3D" id="3.90.25.10">
    <property type="entry name" value="UDP-galactose 4-epimerase, domain 1"/>
    <property type="match status" value="1"/>
</dbReference>
<evidence type="ECO:0000313" key="3">
    <source>
        <dbReference type="Proteomes" id="UP000481288"/>
    </source>
</evidence>
<proteinExistence type="predicted"/>
<accession>A0A7D8YUQ9</accession>